<dbReference type="Gene3D" id="3.40.50.1010">
    <property type="entry name" value="5'-nuclease"/>
    <property type="match status" value="1"/>
</dbReference>
<dbReference type="GO" id="GO:0004540">
    <property type="term" value="F:RNA nuclease activity"/>
    <property type="evidence" value="ECO:0007669"/>
    <property type="project" value="InterPro"/>
</dbReference>
<evidence type="ECO:0000313" key="10">
    <source>
        <dbReference type="EMBL" id="SDB53461.1"/>
    </source>
</evidence>
<evidence type="ECO:0000256" key="1">
    <source>
        <dbReference type="ARBA" id="ARBA00001946"/>
    </source>
</evidence>
<dbReference type="EC" id="3.1.-.-" evidence="8"/>
<dbReference type="SMART" id="SM00670">
    <property type="entry name" value="PINc"/>
    <property type="match status" value="1"/>
</dbReference>
<sequence>MKLKHRFLLDTNILSDLVRHPQGIVAQRIREHGEQAVFTSIIVACELRFGAAKRNAPRLSAQVEAILAAMDVLPLEPPADEQYARLRLHLEQNGSPIGPNDMLIAAQALAEDSILVSANTKEFRHVPGLVTVDWLESDPS</sequence>
<protein>
    <recommendedName>
        <fullName evidence="8">Ribonuclease VapC</fullName>
        <shortName evidence="8">RNase VapC</shortName>
        <ecNumber evidence="8">3.1.-.-</ecNumber>
    </recommendedName>
    <alternativeName>
        <fullName evidence="8">Toxin VapC</fullName>
    </alternativeName>
</protein>
<name>A0A1G6E7U8_9BACT</name>
<dbReference type="PANTHER" id="PTHR33653:SF1">
    <property type="entry name" value="RIBONUCLEASE VAPC2"/>
    <property type="match status" value="1"/>
</dbReference>
<dbReference type="GO" id="GO:0016787">
    <property type="term" value="F:hydrolase activity"/>
    <property type="evidence" value="ECO:0007669"/>
    <property type="project" value="UniProtKB-KW"/>
</dbReference>
<keyword evidence="2 8" id="KW-1277">Toxin-antitoxin system</keyword>
<dbReference type="InterPro" id="IPR002716">
    <property type="entry name" value="PIN_dom"/>
</dbReference>
<comment type="function">
    <text evidence="8">Toxic component of a toxin-antitoxin (TA) system. An RNase.</text>
</comment>
<dbReference type="Pfam" id="PF01850">
    <property type="entry name" value="PIN"/>
    <property type="match status" value="1"/>
</dbReference>
<dbReference type="PANTHER" id="PTHR33653">
    <property type="entry name" value="RIBONUCLEASE VAPC2"/>
    <property type="match status" value="1"/>
</dbReference>
<dbReference type="CDD" id="cd18748">
    <property type="entry name" value="PIN_VapC4-5_FitB-like"/>
    <property type="match status" value="1"/>
</dbReference>
<reference evidence="10 11" key="1">
    <citation type="submission" date="2016-10" db="EMBL/GenBank/DDBJ databases">
        <authorList>
            <person name="de Groot N.N."/>
        </authorList>
    </citation>
    <scope>NUCLEOTIDE SEQUENCE [LARGE SCALE GENOMIC DNA]</scope>
    <source>
        <strain evidence="10 11">ASO4-2</strain>
    </source>
</reference>
<dbReference type="InterPro" id="IPR050556">
    <property type="entry name" value="Type_II_TA_system_RNase"/>
</dbReference>
<accession>A0A1G6E7U8</accession>
<dbReference type="InterPro" id="IPR029060">
    <property type="entry name" value="PIN-like_dom_sf"/>
</dbReference>
<comment type="cofactor">
    <cofactor evidence="1 8">
        <name>Mg(2+)</name>
        <dbReference type="ChEBI" id="CHEBI:18420"/>
    </cofactor>
</comment>
<dbReference type="GO" id="GO:0004519">
    <property type="term" value="F:endonuclease activity"/>
    <property type="evidence" value="ECO:0007669"/>
    <property type="project" value="UniProtKB-KW"/>
</dbReference>
<dbReference type="EMBL" id="FMXO01000016">
    <property type="protein sequence ID" value="SDB53461.1"/>
    <property type="molecule type" value="Genomic_DNA"/>
</dbReference>
<keyword evidence="8" id="KW-0800">Toxin</keyword>
<evidence type="ECO:0000256" key="6">
    <source>
        <dbReference type="ARBA" id="ARBA00022842"/>
    </source>
</evidence>
<feature type="binding site" evidence="8">
    <location>
        <position position="101"/>
    </location>
    <ligand>
        <name>Mg(2+)</name>
        <dbReference type="ChEBI" id="CHEBI:18420"/>
    </ligand>
</feature>
<keyword evidence="3 8" id="KW-0540">Nuclease</keyword>
<keyword evidence="5 8" id="KW-0378">Hydrolase</keyword>
<dbReference type="Proteomes" id="UP000198771">
    <property type="component" value="Unassembled WGS sequence"/>
</dbReference>
<dbReference type="OrthoDB" id="5458135at2"/>
<evidence type="ECO:0000259" key="9">
    <source>
        <dbReference type="SMART" id="SM00670"/>
    </source>
</evidence>
<keyword evidence="6 8" id="KW-0460">Magnesium</keyword>
<dbReference type="STRING" id="617002.SAMN05660653_02648"/>
<organism evidence="10 11">
    <name type="scientific">Desulfonatronum thiosulfatophilum</name>
    <dbReference type="NCBI Taxonomy" id="617002"/>
    <lineage>
        <taxon>Bacteria</taxon>
        <taxon>Pseudomonadati</taxon>
        <taxon>Thermodesulfobacteriota</taxon>
        <taxon>Desulfovibrionia</taxon>
        <taxon>Desulfovibrionales</taxon>
        <taxon>Desulfonatronaceae</taxon>
        <taxon>Desulfonatronum</taxon>
    </lineage>
</organism>
<dbReference type="GO" id="GO:0090729">
    <property type="term" value="F:toxin activity"/>
    <property type="evidence" value="ECO:0007669"/>
    <property type="project" value="UniProtKB-KW"/>
</dbReference>
<dbReference type="HAMAP" id="MF_00265">
    <property type="entry name" value="VapC_Nob1"/>
    <property type="match status" value="1"/>
</dbReference>
<gene>
    <name evidence="8" type="primary">vapC</name>
    <name evidence="10" type="ORF">SAMN05660653_02648</name>
</gene>
<comment type="similarity">
    <text evidence="7 8">Belongs to the PINc/VapC protein family.</text>
</comment>
<evidence type="ECO:0000256" key="4">
    <source>
        <dbReference type="ARBA" id="ARBA00022723"/>
    </source>
</evidence>
<feature type="domain" description="PIN" evidence="9">
    <location>
        <begin position="5"/>
        <end position="124"/>
    </location>
</feature>
<evidence type="ECO:0000256" key="7">
    <source>
        <dbReference type="ARBA" id="ARBA00038093"/>
    </source>
</evidence>
<keyword evidence="4 8" id="KW-0479">Metal-binding</keyword>
<evidence type="ECO:0000256" key="2">
    <source>
        <dbReference type="ARBA" id="ARBA00022649"/>
    </source>
</evidence>
<keyword evidence="10" id="KW-0255">Endonuclease</keyword>
<dbReference type="RefSeq" id="WP_092122711.1">
    <property type="nucleotide sequence ID" value="NZ_FMXO01000016.1"/>
</dbReference>
<dbReference type="GO" id="GO:0000287">
    <property type="term" value="F:magnesium ion binding"/>
    <property type="evidence" value="ECO:0007669"/>
    <property type="project" value="UniProtKB-UniRule"/>
</dbReference>
<dbReference type="SUPFAM" id="SSF88723">
    <property type="entry name" value="PIN domain-like"/>
    <property type="match status" value="1"/>
</dbReference>
<evidence type="ECO:0000256" key="3">
    <source>
        <dbReference type="ARBA" id="ARBA00022722"/>
    </source>
</evidence>
<dbReference type="AlphaFoldDB" id="A0A1G6E7U8"/>
<evidence type="ECO:0000256" key="8">
    <source>
        <dbReference type="HAMAP-Rule" id="MF_00265"/>
    </source>
</evidence>
<keyword evidence="11" id="KW-1185">Reference proteome</keyword>
<feature type="binding site" evidence="8">
    <location>
        <position position="10"/>
    </location>
    <ligand>
        <name>Mg(2+)</name>
        <dbReference type="ChEBI" id="CHEBI:18420"/>
    </ligand>
</feature>
<proteinExistence type="inferred from homology"/>
<evidence type="ECO:0000256" key="5">
    <source>
        <dbReference type="ARBA" id="ARBA00022801"/>
    </source>
</evidence>
<evidence type="ECO:0000313" key="11">
    <source>
        <dbReference type="Proteomes" id="UP000198771"/>
    </source>
</evidence>
<dbReference type="InterPro" id="IPR022907">
    <property type="entry name" value="VapC_family"/>
</dbReference>